<dbReference type="InParanoid" id="A0A1Z5KSX7"/>
<evidence type="ECO:0000259" key="9">
    <source>
        <dbReference type="Pfam" id="PF01494"/>
    </source>
</evidence>
<dbReference type="Proteomes" id="UP000198406">
    <property type="component" value="Unassembled WGS sequence"/>
</dbReference>
<keyword evidence="3" id="KW-0274">FAD</keyword>
<feature type="domain" description="FAD-binding" evidence="9">
    <location>
        <begin position="42"/>
        <end position="237"/>
    </location>
</feature>
<feature type="signal peptide" evidence="8">
    <location>
        <begin position="1"/>
        <end position="27"/>
    </location>
</feature>
<keyword evidence="5" id="KW-0560">Oxidoreductase</keyword>
<keyword evidence="8" id="KW-0732">Signal</keyword>
<sequence length="585" mass="64651">MTSKKILRGQKLILWSSTWALLSAVAAEAFSALASSSSTAPTSVIVVGGGPIGLATAITLSRPPHSCQVTVLERQEGNGQALYDPTRSYLYNVNPRGLLWFDRHLKTTNYPNSTEIDDQLFLRLTQKGSATTQGMGNIMVVPADPNVPLPAPRPVTLGTGNVTVSMKRSYWIPRHQMVEILQEECHRHNVTLLHGKQFQSLSANETAVTVSCADGSEYTASLVVAADGYESPVREYLRQCNSQDWCAAPQWKVRRYLSPATGVKLKALQFPPNFTIPNGTESVVTDSEGIYVVRGTKDGSRTRLGLGFLPVKDPNLVRPANTNTRPDHLIWSIKDGPSMKQYFQENFPRFEWDNYVSEEEWERFSQAKGTSFPFCQYSTGAAVWSASGNAGVVLVGDACHAFPPDIGQGINAGLQDIVALDQSLRGEDINTRVVETSVQNSTPITAPTLSSALAAYRKNRVAEHRALIRLARFGAPYQYRQPWLRDRIGRFLWTLNVALRIMLSKLLPSICPPPAVLLTNQRPDLTFRQVMRRADTLTLVLQILVLQLLGLRLGLLKAKWLLSSWISTSAFYAASLLVRNTKKAA</sequence>
<accession>A0A1Z5KSX7</accession>
<feature type="transmembrane region" description="Helical" evidence="7">
    <location>
        <begin position="536"/>
        <end position="554"/>
    </location>
</feature>
<keyword evidence="7" id="KW-0472">Membrane</keyword>
<feature type="domain" description="FAD-binding" evidence="9">
    <location>
        <begin position="391"/>
        <end position="423"/>
    </location>
</feature>
<keyword evidence="7" id="KW-0812">Transmembrane</keyword>
<keyword evidence="2" id="KW-0285">Flavoprotein</keyword>
<gene>
    <name evidence="10" type="ORF">FisN_16Hh154</name>
</gene>
<dbReference type="PRINTS" id="PR00420">
    <property type="entry name" value="RNGMNOXGNASE"/>
</dbReference>
<dbReference type="OrthoDB" id="10053569at2759"/>
<feature type="transmembrane region" description="Helical" evidence="7">
    <location>
        <begin position="560"/>
        <end position="578"/>
    </location>
</feature>
<dbReference type="InterPro" id="IPR036188">
    <property type="entry name" value="FAD/NAD-bd_sf"/>
</dbReference>
<dbReference type="InterPro" id="IPR002938">
    <property type="entry name" value="FAD-bd"/>
</dbReference>
<evidence type="ECO:0000313" key="11">
    <source>
        <dbReference type="Proteomes" id="UP000198406"/>
    </source>
</evidence>
<dbReference type="PANTHER" id="PTHR46028">
    <property type="entry name" value="KYNURENINE 3-MONOOXYGENASE"/>
    <property type="match status" value="1"/>
</dbReference>
<dbReference type="Gene3D" id="3.50.50.60">
    <property type="entry name" value="FAD/NAD(P)-binding domain"/>
    <property type="match status" value="1"/>
</dbReference>
<evidence type="ECO:0000256" key="2">
    <source>
        <dbReference type="ARBA" id="ARBA00022630"/>
    </source>
</evidence>
<evidence type="ECO:0000256" key="4">
    <source>
        <dbReference type="ARBA" id="ARBA00022857"/>
    </source>
</evidence>
<dbReference type="GO" id="GO:0070189">
    <property type="term" value="P:kynurenine metabolic process"/>
    <property type="evidence" value="ECO:0007669"/>
    <property type="project" value="TreeGrafter"/>
</dbReference>
<evidence type="ECO:0000256" key="7">
    <source>
        <dbReference type="SAM" id="Phobius"/>
    </source>
</evidence>
<dbReference type="SUPFAM" id="SSF51905">
    <property type="entry name" value="FAD/NAD(P)-binding domain"/>
    <property type="match status" value="1"/>
</dbReference>
<reference evidence="10 11" key="1">
    <citation type="journal article" date="2015" name="Plant Cell">
        <title>Oil accumulation by the oleaginous diatom Fistulifera solaris as revealed by the genome and transcriptome.</title>
        <authorList>
            <person name="Tanaka T."/>
            <person name="Maeda Y."/>
            <person name="Veluchamy A."/>
            <person name="Tanaka M."/>
            <person name="Abida H."/>
            <person name="Marechal E."/>
            <person name="Bowler C."/>
            <person name="Muto M."/>
            <person name="Sunaga Y."/>
            <person name="Tanaka M."/>
            <person name="Yoshino T."/>
            <person name="Taniguchi T."/>
            <person name="Fukuda Y."/>
            <person name="Nemoto M."/>
            <person name="Matsumoto M."/>
            <person name="Wong P.S."/>
            <person name="Aburatani S."/>
            <person name="Fujibuchi W."/>
        </authorList>
    </citation>
    <scope>NUCLEOTIDE SEQUENCE [LARGE SCALE GENOMIC DNA]</scope>
    <source>
        <strain evidence="10 11">JPCC DA0580</strain>
    </source>
</reference>
<dbReference type="AlphaFoldDB" id="A0A1Z5KSX7"/>
<keyword evidence="4" id="KW-0521">NADP</keyword>
<proteinExistence type="predicted"/>
<organism evidence="10 11">
    <name type="scientific">Fistulifera solaris</name>
    <name type="common">Oleaginous diatom</name>
    <dbReference type="NCBI Taxonomy" id="1519565"/>
    <lineage>
        <taxon>Eukaryota</taxon>
        <taxon>Sar</taxon>
        <taxon>Stramenopiles</taxon>
        <taxon>Ochrophyta</taxon>
        <taxon>Bacillariophyta</taxon>
        <taxon>Bacillariophyceae</taxon>
        <taxon>Bacillariophycidae</taxon>
        <taxon>Naviculales</taxon>
        <taxon>Naviculaceae</taxon>
        <taxon>Fistulifera</taxon>
    </lineage>
</organism>
<evidence type="ECO:0000256" key="5">
    <source>
        <dbReference type="ARBA" id="ARBA00023002"/>
    </source>
</evidence>
<dbReference type="GO" id="GO:0071949">
    <property type="term" value="F:FAD binding"/>
    <property type="evidence" value="ECO:0007669"/>
    <property type="project" value="InterPro"/>
</dbReference>
<evidence type="ECO:0000313" key="10">
    <source>
        <dbReference type="EMBL" id="GAX29406.1"/>
    </source>
</evidence>
<dbReference type="PANTHER" id="PTHR46028:SF2">
    <property type="entry name" value="KYNURENINE 3-MONOOXYGENASE"/>
    <property type="match status" value="1"/>
</dbReference>
<feature type="chain" id="PRO_5011966996" description="FAD-binding domain-containing protein" evidence="8">
    <location>
        <begin position="28"/>
        <end position="585"/>
    </location>
</feature>
<keyword evidence="6" id="KW-0503">Monooxygenase</keyword>
<feature type="transmembrane region" description="Helical" evidence="7">
    <location>
        <begin position="42"/>
        <end position="60"/>
    </location>
</feature>
<evidence type="ECO:0000256" key="8">
    <source>
        <dbReference type="SAM" id="SignalP"/>
    </source>
</evidence>
<dbReference type="GO" id="GO:0004502">
    <property type="term" value="F:kynurenine 3-monooxygenase activity"/>
    <property type="evidence" value="ECO:0007669"/>
    <property type="project" value="TreeGrafter"/>
</dbReference>
<evidence type="ECO:0000256" key="6">
    <source>
        <dbReference type="ARBA" id="ARBA00023033"/>
    </source>
</evidence>
<evidence type="ECO:0000256" key="3">
    <source>
        <dbReference type="ARBA" id="ARBA00022827"/>
    </source>
</evidence>
<dbReference type="Pfam" id="PF01494">
    <property type="entry name" value="FAD_binding_3"/>
    <property type="match status" value="2"/>
</dbReference>
<comment type="caution">
    <text evidence="10">The sequence shown here is derived from an EMBL/GenBank/DDBJ whole genome shotgun (WGS) entry which is preliminary data.</text>
</comment>
<keyword evidence="7" id="KW-1133">Transmembrane helix</keyword>
<evidence type="ECO:0000256" key="1">
    <source>
        <dbReference type="ARBA" id="ARBA00001974"/>
    </source>
</evidence>
<keyword evidence="11" id="KW-1185">Reference proteome</keyword>
<name>A0A1Z5KSX7_FISSO</name>
<comment type="cofactor">
    <cofactor evidence="1">
        <name>FAD</name>
        <dbReference type="ChEBI" id="CHEBI:57692"/>
    </cofactor>
</comment>
<protein>
    <recommendedName>
        <fullName evidence="9">FAD-binding domain-containing protein</fullName>
    </recommendedName>
</protein>
<dbReference type="EMBL" id="BDSP01000289">
    <property type="protein sequence ID" value="GAX29406.1"/>
    <property type="molecule type" value="Genomic_DNA"/>
</dbReference>